<dbReference type="EMBL" id="VSWD01000012">
    <property type="protein sequence ID" value="KAK3086701.1"/>
    <property type="molecule type" value="Genomic_DNA"/>
</dbReference>
<dbReference type="AlphaFoldDB" id="A0AA89BTG6"/>
<accession>A0AA89BTG6</accession>
<name>A0AA89BTG6_PINIB</name>
<proteinExistence type="predicted"/>
<reference evidence="1" key="1">
    <citation type="submission" date="2019-08" db="EMBL/GenBank/DDBJ databases">
        <title>The improved chromosome-level genome for the pearl oyster Pinctada fucata martensii using PacBio sequencing and Hi-C.</title>
        <authorList>
            <person name="Zheng Z."/>
        </authorList>
    </citation>
    <scope>NUCLEOTIDE SEQUENCE</scope>
    <source>
        <strain evidence="1">ZZ-2019</strain>
        <tissue evidence="1">Adductor muscle</tissue>
    </source>
</reference>
<evidence type="ECO:0000313" key="1">
    <source>
        <dbReference type="EMBL" id="KAK3086701.1"/>
    </source>
</evidence>
<keyword evidence="2" id="KW-1185">Reference proteome</keyword>
<comment type="caution">
    <text evidence="1">The sequence shown here is derived from an EMBL/GenBank/DDBJ whole genome shotgun (WGS) entry which is preliminary data.</text>
</comment>
<organism evidence="1 2">
    <name type="scientific">Pinctada imbricata</name>
    <name type="common">Atlantic pearl-oyster</name>
    <name type="synonym">Pinctada martensii</name>
    <dbReference type="NCBI Taxonomy" id="66713"/>
    <lineage>
        <taxon>Eukaryota</taxon>
        <taxon>Metazoa</taxon>
        <taxon>Spiralia</taxon>
        <taxon>Lophotrochozoa</taxon>
        <taxon>Mollusca</taxon>
        <taxon>Bivalvia</taxon>
        <taxon>Autobranchia</taxon>
        <taxon>Pteriomorphia</taxon>
        <taxon>Pterioida</taxon>
        <taxon>Pterioidea</taxon>
        <taxon>Pteriidae</taxon>
        <taxon>Pinctada</taxon>
    </lineage>
</organism>
<sequence>MIPPKRNINDAGYSSGMTIFTAGENFHEFEHGLGREPELVTLVVDLGNGYHCDGLGSMSTLPNVKGTQYSWGGVIYGYNESHVRIWAPSKNGGALFSVQDGWGVQSNSFDVSYSGAFQVKVWSKVTNTHVKRFIVGRNDKGQEVDLPVTADIDNDLVFMTVKAIDGNNKGFSFPASGAVQNAHDRGEYGGVVYSYSTNKLRYWLPPLKQTNVNGPQGRLIYINDEYGGGHFQQGSLSAELAIHVWKSNTTC</sequence>
<protein>
    <submittedName>
        <fullName evidence="1">Uncharacterized protein</fullName>
    </submittedName>
</protein>
<dbReference type="Proteomes" id="UP001186944">
    <property type="component" value="Unassembled WGS sequence"/>
</dbReference>
<gene>
    <name evidence="1" type="ORF">FSP39_022193</name>
</gene>
<evidence type="ECO:0000313" key="2">
    <source>
        <dbReference type="Proteomes" id="UP001186944"/>
    </source>
</evidence>